<dbReference type="EMBL" id="JARXVC010000024">
    <property type="protein sequence ID" value="MDH6284591.1"/>
    <property type="molecule type" value="Genomic_DNA"/>
</dbReference>
<evidence type="ECO:0008006" key="4">
    <source>
        <dbReference type="Google" id="ProtNLM"/>
    </source>
</evidence>
<reference evidence="2 3" key="1">
    <citation type="submission" date="2023-04" db="EMBL/GenBank/DDBJ databases">
        <title>Forest soil microbial communities from Buena Vista Peninsula, Colon Province, Panama.</title>
        <authorList>
            <person name="Bouskill N."/>
        </authorList>
    </citation>
    <scope>NUCLEOTIDE SEQUENCE [LARGE SCALE GENOMIC DNA]</scope>
    <source>
        <strain evidence="2 3">CFH S0262</strain>
    </source>
</reference>
<evidence type="ECO:0000313" key="2">
    <source>
        <dbReference type="EMBL" id="MDH6284591.1"/>
    </source>
</evidence>
<feature type="compositionally biased region" description="Polar residues" evidence="1">
    <location>
        <begin position="601"/>
        <end position="611"/>
    </location>
</feature>
<evidence type="ECO:0000256" key="1">
    <source>
        <dbReference type="SAM" id="MobiDB-lite"/>
    </source>
</evidence>
<accession>A0ABT6MJU5</accession>
<sequence>MTLNLIPQTPLLRRRRTHAAGQIALGIGMYGHPIVCSIDTFKLPCLVLGMPRSGKTRLANSINAQQVRVTGGGALIIDYKGGEDVPSFWAEVAQQENRAFHHFALNEKSSGAYKRPHPYARSHPSFYDPLVRGNGDSKTEMLLKSVDRDGDAAAYLRTAEDVVMLAFDIADLTGLSAGKGGLETLGSILDPTALDKAASKLSVEAVLRAHPSMAEIDARRRVSDLQQRVSEMGQKTKGAGNVLAGAMSDSQTTISKFANSSALGGRLRPGRDNTDTIDLVRAVLQGEIVVFSLPSNDYRTLSVLVSTMVLLDLQNVTSTLRKNMIDVRRLTGVTTRKADATPWKPFLVQVEELGSAKSTAAADALLGLLNKSSNEGLRLTLSSQGWGDFLAVDGTGVWANQVKESIANTFIFNLGSDTDDEDVCGVSGKVDKRKPRLKHEIDIGGRWRLRSGARAMNSGMTDTVRETRIPPGTLQELVQDDDTDTREFVWIAKKPTLRATHSVPEGPNMWFERLRLVTVKEPKYQHDFFGVPADVEAAEALRDEVLEHIEQRVSSDAVLAHVLSAEAAATGGDDANDDADSTELTVPAAADPWNAARAESDSASAPHSPTGSVAPPRGSNPVPAAEIPLPPDPGPDEWETAASPDPGGDDGDDWGDPWDAPAAAESRARGAEKGPSSMGGKRSRPPVPEVSMPLDATDL</sequence>
<protein>
    <recommendedName>
        <fullName evidence="4">TraD/TraG TraM recognition site domain-containing protein</fullName>
    </recommendedName>
</protein>
<feature type="compositionally biased region" description="Acidic residues" evidence="1">
    <location>
        <begin position="647"/>
        <end position="656"/>
    </location>
</feature>
<dbReference type="Proteomes" id="UP001160334">
    <property type="component" value="Unassembled WGS sequence"/>
</dbReference>
<feature type="region of interest" description="Disordered" evidence="1">
    <location>
        <begin position="595"/>
        <end position="699"/>
    </location>
</feature>
<comment type="caution">
    <text evidence="2">The sequence shown here is derived from an EMBL/GenBank/DDBJ whole genome shotgun (WGS) entry which is preliminary data.</text>
</comment>
<evidence type="ECO:0000313" key="3">
    <source>
        <dbReference type="Proteomes" id="UP001160334"/>
    </source>
</evidence>
<dbReference type="InterPro" id="IPR027417">
    <property type="entry name" value="P-loop_NTPase"/>
</dbReference>
<proteinExistence type="predicted"/>
<organism evidence="2 3">
    <name type="scientific">Prescottella agglutinans</name>
    <dbReference type="NCBI Taxonomy" id="1644129"/>
    <lineage>
        <taxon>Bacteria</taxon>
        <taxon>Bacillati</taxon>
        <taxon>Actinomycetota</taxon>
        <taxon>Actinomycetes</taxon>
        <taxon>Mycobacteriales</taxon>
        <taxon>Nocardiaceae</taxon>
        <taxon>Prescottella</taxon>
    </lineage>
</organism>
<gene>
    <name evidence="2" type="ORF">M2280_005852</name>
</gene>
<name>A0ABT6MJU5_9NOCA</name>
<dbReference type="SUPFAM" id="SSF52540">
    <property type="entry name" value="P-loop containing nucleoside triphosphate hydrolases"/>
    <property type="match status" value="1"/>
</dbReference>
<dbReference type="RefSeq" id="WP_280763807.1">
    <property type="nucleotide sequence ID" value="NZ_JARXVC010000024.1"/>
</dbReference>
<keyword evidence="3" id="KW-1185">Reference proteome</keyword>